<gene>
    <name evidence="1" type="ORF">GLOINDRAFT_11077</name>
</gene>
<sequence length="286" mass="32655">MATYKTASRSVAYLQRLLFNKFESAVDFKSTARVLNLIWVAVGIAINIYITEKGILFSEIMNSDNICLKIWNLYYQWAGIWKAYWMGIQVGNFDLQRDSLSAAGSLYASAAKSNYTTAIAHFLATIAAHPQLEEKLRYCGAFKIPYDADSDSENVRHVCFGFDEALETFGVRFIKGNISGNVIDEKNVKIQIKALQSERERIDLLMSEYLDDNSISYIIFGMDDPLSHQLFQNYPPTEIHQEGLDRLILCYSNGLERIKGIYQQKVLKIESRVTKGRRVAGWLEQK</sequence>
<reference evidence="1" key="1">
    <citation type="submission" date="2013-07" db="EMBL/GenBank/DDBJ databases">
        <title>The genome of an arbuscular mycorrhizal fungus provides insights into the evolution of the oldest plant symbiosis.</title>
        <authorList>
            <consortium name="DOE Joint Genome Institute"/>
            <person name="Tisserant E."/>
            <person name="Malbreil M."/>
            <person name="Kuo A."/>
            <person name="Kohler A."/>
            <person name="Symeonidi A."/>
            <person name="Balestrini R."/>
            <person name="Charron P."/>
            <person name="Duensing N."/>
            <person name="Frei-dit-Frey N."/>
            <person name="Gianinazzi-Pearson V."/>
            <person name="Gilbert B."/>
            <person name="Handa Y."/>
            <person name="Hijri M."/>
            <person name="Kaul R."/>
            <person name="Kawaguchi M."/>
            <person name="Krajinski F."/>
            <person name="Lammers P."/>
            <person name="Lapierre D."/>
            <person name="Masclaux F.G."/>
            <person name="Murat C."/>
            <person name="Morin E."/>
            <person name="Ndikumana S."/>
            <person name="Pagni M."/>
            <person name="Petitpierre D."/>
            <person name="Requena N."/>
            <person name="Rosikiewicz P."/>
            <person name="Riley R."/>
            <person name="Saito K."/>
            <person name="San Clemente H."/>
            <person name="Shapiro H."/>
            <person name="van Tuinen D."/>
            <person name="Becard G."/>
            <person name="Bonfante P."/>
            <person name="Paszkowski U."/>
            <person name="Shachar-Hill Y."/>
            <person name="Young J.P."/>
            <person name="Sanders I.R."/>
            <person name="Henrissat B."/>
            <person name="Rensing S.A."/>
            <person name="Grigoriev I.V."/>
            <person name="Corradi N."/>
            <person name="Roux C."/>
            <person name="Martin F."/>
        </authorList>
    </citation>
    <scope>NUCLEOTIDE SEQUENCE</scope>
    <source>
        <strain evidence="1">DAOM 197198</strain>
    </source>
</reference>
<name>U9SPL0_RHIID</name>
<dbReference type="HOGENOM" id="CLU_973687_0_0_1"/>
<organism evidence="1">
    <name type="scientific">Rhizophagus irregularis (strain DAOM 181602 / DAOM 197198 / MUCL 43194)</name>
    <name type="common">Arbuscular mycorrhizal fungus</name>
    <name type="synonym">Glomus intraradices</name>
    <dbReference type="NCBI Taxonomy" id="747089"/>
    <lineage>
        <taxon>Eukaryota</taxon>
        <taxon>Fungi</taxon>
        <taxon>Fungi incertae sedis</taxon>
        <taxon>Mucoromycota</taxon>
        <taxon>Glomeromycotina</taxon>
        <taxon>Glomeromycetes</taxon>
        <taxon>Glomerales</taxon>
        <taxon>Glomeraceae</taxon>
        <taxon>Rhizophagus</taxon>
    </lineage>
</organism>
<protein>
    <submittedName>
        <fullName evidence="1">Uncharacterized protein</fullName>
    </submittedName>
</protein>
<dbReference type="AlphaFoldDB" id="U9SPL0"/>
<proteinExistence type="predicted"/>
<accession>U9SPL0</accession>
<evidence type="ECO:0000313" key="1">
    <source>
        <dbReference type="EMBL" id="ERZ97913.1"/>
    </source>
</evidence>
<dbReference type="EMBL" id="KI299198">
    <property type="protein sequence ID" value="ERZ97913.1"/>
    <property type="molecule type" value="Genomic_DNA"/>
</dbReference>